<evidence type="ECO:0000256" key="14">
    <source>
        <dbReference type="PIRSR" id="PIRSR600823-4"/>
    </source>
</evidence>
<dbReference type="GO" id="GO:0020037">
    <property type="term" value="F:heme binding"/>
    <property type="evidence" value="ECO:0007669"/>
    <property type="project" value="UniProtKB-UniRule"/>
</dbReference>
<comment type="subcellular location">
    <subcellularLocation>
        <location evidence="16">Secreted</location>
    </subcellularLocation>
</comment>
<evidence type="ECO:0000256" key="1">
    <source>
        <dbReference type="ARBA" id="ARBA00000189"/>
    </source>
</evidence>
<evidence type="ECO:0000256" key="13">
    <source>
        <dbReference type="PIRSR" id="PIRSR600823-3"/>
    </source>
</evidence>
<dbReference type="EMBL" id="JBAMMX010000002">
    <property type="protein sequence ID" value="KAK6946159.1"/>
    <property type="molecule type" value="Genomic_DNA"/>
</dbReference>
<feature type="binding site" evidence="13">
    <location>
        <position position="54"/>
    </location>
    <ligand>
        <name>Ca(2+)</name>
        <dbReference type="ChEBI" id="CHEBI:29108"/>
        <label>1</label>
    </ligand>
</feature>
<comment type="caution">
    <text evidence="18">The sequence shown here is derived from an EMBL/GenBank/DDBJ whole genome shotgun (WGS) entry which is preliminary data.</text>
</comment>
<comment type="function">
    <text evidence="2">Removal of H(2)O(2), oxidation of toxic reductants, biosynthesis and degradation of lignin, suberization, auxin catabolism, response to environmental stresses such as wounding, pathogen attack and oxidative stress. These functions might be dependent on each isozyme/isoform in each plant tissue.</text>
</comment>
<feature type="disulfide bond" evidence="15">
    <location>
        <begin position="46"/>
        <end position="51"/>
    </location>
</feature>
<feature type="active site" description="Proton acceptor" evidence="12">
    <location>
        <position position="44"/>
    </location>
</feature>
<feature type="binding site" evidence="13">
    <location>
        <position position="45"/>
    </location>
    <ligand>
        <name>Ca(2+)</name>
        <dbReference type="ChEBI" id="CHEBI:29108"/>
        <label>1</label>
    </ligand>
</feature>
<feature type="site" description="Transition state stabilizer" evidence="14">
    <location>
        <position position="40"/>
    </location>
</feature>
<feature type="binding site" evidence="13">
    <location>
        <position position="52"/>
    </location>
    <ligand>
        <name>Ca(2+)</name>
        <dbReference type="ChEBI" id="CHEBI:29108"/>
        <label>1</label>
    </ligand>
</feature>
<dbReference type="InterPro" id="IPR000823">
    <property type="entry name" value="Peroxidase_pln"/>
</dbReference>
<dbReference type="PRINTS" id="PR00458">
    <property type="entry name" value="PEROXIDASE"/>
</dbReference>
<comment type="cofactor">
    <cofactor evidence="16">
        <name>heme b</name>
        <dbReference type="ChEBI" id="CHEBI:60344"/>
    </cofactor>
    <text evidence="16">Binds 1 heme b (iron(II)-protoporphyrin IX) group per subunit.</text>
</comment>
<feature type="domain" description="Plant heme peroxidase family profile" evidence="17">
    <location>
        <begin position="3"/>
        <end position="278"/>
    </location>
</feature>
<evidence type="ECO:0000313" key="19">
    <source>
        <dbReference type="Proteomes" id="UP001370490"/>
    </source>
</evidence>
<dbReference type="InterPro" id="IPR002016">
    <property type="entry name" value="Haem_peroxidase"/>
</dbReference>
<dbReference type="FunFam" id="1.10.520.10:FF:000008">
    <property type="entry name" value="Peroxidase"/>
    <property type="match status" value="1"/>
</dbReference>
<dbReference type="CDD" id="cd00693">
    <property type="entry name" value="secretory_peroxidase"/>
    <property type="match status" value="1"/>
</dbReference>
<feature type="binding site" evidence="13">
    <location>
        <position position="63"/>
    </location>
    <ligand>
        <name>Ca(2+)</name>
        <dbReference type="ChEBI" id="CHEBI:29108"/>
        <label>1</label>
    </ligand>
</feature>
<feature type="non-terminal residue" evidence="18">
    <location>
        <position position="1"/>
    </location>
</feature>
<dbReference type="Gene3D" id="1.10.420.10">
    <property type="entry name" value="Peroxidase, domain 2"/>
    <property type="match status" value="1"/>
</dbReference>
<comment type="cofactor">
    <cofactor evidence="13 16">
        <name>Ca(2+)</name>
        <dbReference type="ChEBI" id="CHEBI:29108"/>
    </cofactor>
    <text evidence="13 16">Binds 2 calcium ions per subunit.</text>
</comment>
<evidence type="ECO:0000256" key="15">
    <source>
        <dbReference type="PIRSR" id="PIRSR600823-5"/>
    </source>
</evidence>
<evidence type="ECO:0000256" key="3">
    <source>
        <dbReference type="ARBA" id="ARBA00012313"/>
    </source>
</evidence>
<feature type="non-terminal residue" evidence="18">
    <location>
        <position position="292"/>
    </location>
</feature>
<gene>
    <name evidence="18" type="ORF">RJ641_013703</name>
</gene>
<dbReference type="AlphaFoldDB" id="A0AAN8WAI2"/>
<keyword evidence="19" id="KW-1185">Reference proteome</keyword>
<dbReference type="PRINTS" id="PR00461">
    <property type="entry name" value="PLPEROXIDASE"/>
</dbReference>
<protein>
    <recommendedName>
        <fullName evidence="3 16">Peroxidase</fullName>
        <ecNumber evidence="3 16">1.11.1.7</ecNumber>
    </recommendedName>
</protein>
<organism evidence="18 19">
    <name type="scientific">Dillenia turbinata</name>
    <dbReference type="NCBI Taxonomy" id="194707"/>
    <lineage>
        <taxon>Eukaryota</taxon>
        <taxon>Viridiplantae</taxon>
        <taxon>Streptophyta</taxon>
        <taxon>Embryophyta</taxon>
        <taxon>Tracheophyta</taxon>
        <taxon>Spermatophyta</taxon>
        <taxon>Magnoliopsida</taxon>
        <taxon>eudicotyledons</taxon>
        <taxon>Gunneridae</taxon>
        <taxon>Pentapetalae</taxon>
        <taxon>Dilleniales</taxon>
        <taxon>Dilleniaceae</taxon>
        <taxon>Dillenia</taxon>
    </lineage>
</organism>
<keyword evidence="8 16" id="KW-0560">Oxidoreductase</keyword>
<evidence type="ECO:0000256" key="7">
    <source>
        <dbReference type="ARBA" id="ARBA00022723"/>
    </source>
</evidence>
<evidence type="ECO:0000256" key="4">
    <source>
        <dbReference type="ARBA" id="ARBA00022525"/>
    </source>
</evidence>
<evidence type="ECO:0000256" key="16">
    <source>
        <dbReference type="RuleBase" id="RU362060"/>
    </source>
</evidence>
<dbReference type="GO" id="GO:0005576">
    <property type="term" value="C:extracellular region"/>
    <property type="evidence" value="ECO:0007669"/>
    <property type="project" value="UniProtKB-SubCell"/>
</dbReference>
<evidence type="ECO:0000256" key="6">
    <source>
        <dbReference type="ARBA" id="ARBA00022617"/>
    </source>
</evidence>
<feature type="binding site" evidence="13">
    <location>
        <position position="50"/>
    </location>
    <ligand>
        <name>Ca(2+)</name>
        <dbReference type="ChEBI" id="CHEBI:29108"/>
        <label>1</label>
    </ligand>
</feature>
<keyword evidence="4 16" id="KW-0964">Secreted</keyword>
<keyword evidence="9 16" id="KW-0408">Iron</keyword>
<comment type="catalytic activity">
    <reaction evidence="1 16">
        <text>2 a phenolic donor + H2O2 = 2 a phenolic radical donor + 2 H2O</text>
        <dbReference type="Rhea" id="RHEA:56136"/>
        <dbReference type="ChEBI" id="CHEBI:15377"/>
        <dbReference type="ChEBI" id="CHEBI:16240"/>
        <dbReference type="ChEBI" id="CHEBI:139520"/>
        <dbReference type="ChEBI" id="CHEBI:139521"/>
        <dbReference type="EC" id="1.11.1.7"/>
    </reaction>
</comment>
<dbReference type="PROSITE" id="PS00436">
    <property type="entry name" value="PEROXIDASE_2"/>
    <property type="match status" value="1"/>
</dbReference>
<evidence type="ECO:0000256" key="5">
    <source>
        <dbReference type="ARBA" id="ARBA00022559"/>
    </source>
</evidence>
<evidence type="ECO:0000256" key="8">
    <source>
        <dbReference type="ARBA" id="ARBA00023002"/>
    </source>
</evidence>
<reference evidence="18 19" key="1">
    <citation type="submission" date="2023-12" db="EMBL/GenBank/DDBJ databases">
        <title>A high-quality genome assembly for Dillenia turbinata (Dilleniales).</title>
        <authorList>
            <person name="Chanderbali A."/>
        </authorList>
    </citation>
    <scope>NUCLEOTIDE SEQUENCE [LARGE SCALE GENOMIC DNA]</scope>
    <source>
        <strain evidence="18">LSX21</strain>
        <tissue evidence="18">Leaf</tissue>
    </source>
</reference>
<dbReference type="InterPro" id="IPR033905">
    <property type="entry name" value="Secretory_peroxidase"/>
</dbReference>
<dbReference type="EC" id="1.11.1.7" evidence="3 16"/>
<dbReference type="PANTHER" id="PTHR31235">
    <property type="entry name" value="PEROXIDASE 25-RELATED"/>
    <property type="match status" value="1"/>
</dbReference>
<dbReference type="GO" id="GO:0046872">
    <property type="term" value="F:metal ion binding"/>
    <property type="evidence" value="ECO:0007669"/>
    <property type="project" value="UniProtKB-UniRule"/>
</dbReference>
<evidence type="ECO:0000313" key="18">
    <source>
        <dbReference type="EMBL" id="KAK6946159.1"/>
    </source>
</evidence>
<accession>A0AAN8WAI2</accession>
<evidence type="ECO:0000256" key="2">
    <source>
        <dbReference type="ARBA" id="ARBA00002322"/>
    </source>
</evidence>
<evidence type="ECO:0000256" key="11">
    <source>
        <dbReference type="ARBA" id="ARBA00023324"/>
    </source>
</evidence>
<keyword evidence="7 13" id="KW-0479">Metal-binding</keyword>
<keyword evidence="11 16" id="KW-0376">Hydrogen peroxide</keyword>
<dbReference type="GO" id="GO:0042744">
    <property type="term" value="P:hydrogen peroxide catabolic process"/>
    <property type="evidence" value="ECO:0007669"/>
    <property type="project" value="UniProtKB-KW"/>
</dbReference>
<evidence type="ECO:0000256" key="9">
    <source>
        <dbReference type="ARBA" id="ARBA00023004"/>
    </source>
</evidence>
<evidence type="ECO:0000259" key="17">
    <source>
        <dbReference type="PROSITE" id="PS50873"/>
    </source>
</evidence>
<feature type="binding site" evidence="13">
    <location>
        <position position="209"/>
    </location>
    <ligand>
        <name>Ca(2+)</name>
        <dbReference type="ChEBI" id="CHEBI:29108"/>
        <label>2</label>
    </ligand>
</feature>
<keyword evidence="5 16" id="KW-0575">Peroxidase</keyword>
<comment type="similarity">
    <text evidence="16">Belongs to the peroxidase family. Classical plant (class III) peroxidase subfamily.</text>
</comment>
<evidence type="ECO:0000256" key="10">
    <source>
        <dbReference type="ARBA" id="ARBA00023157"/>
    </source>
</evidence>
<dbReference type="GO" id="GO:0006979">
    <property type="term" value="P:response to oxidative stress"/>
    <property type="evidence" value="ECO:0007669"/>
    <property type="project" value="UniProtKB-UniRule"/>
</dbReference>
<dbReference type="Gene3D" id="1.10.520.10">
    <property type="match status" value="1"/>
</dbReference>
<keyword evidence="13 16" id="KW-0106">Calcium</keyword>
<feature type="disulfide bond" evidence="15">
    <location>
        <begin position="13"/>
        <end position="89"/>
    </location>
</feature>
<dbReference type="Proteomes" id="UP001370490">
    <property type="component" value="Unassembled WGS sequence"/>
</dbReference>
<name>A0AAN8WAI2_9MAGN</name>
<dbReference type="SUPFAM" id="SSF48113">
    <property type="entry name" value="Heme-dependent peroxidases"/>
    <property type="match status" value="1"/>
</dbReference>
<sequence length="292" mass="32702">LRHRPIGFYSKSCPKAESIIRSTVKKHFATRPFIAPAWLRLHFHDCFIRGCDASNLIDGPGTERQTPLNQNIPAFDVIDDAKAQLEAECPGIVSCADILALGARDSVILTKGISWEVPTGRRDGKISLASDTQALTGFRDPVQVQMKKFAEKGLDTQDFVALLERFLSNQNTNYSNTGRPDPSIDPEFLPQLQKLCPKEGNGTNRVGLDFYSPTKFDSVFYDSIIKERGILAVEQQMLSENSTRPYVHRFTNTSLFKEQFGRSMVKMSNIDVKTGNDGVKLEKFALLLINEK</sequence>
<feature type="binding site" evidence="13">
    <location>
        <position position="217"/>
    </location>
    <ligand>
        <name>Ca(2+)</name>
        <dbReference type="ChEBI" id="CHEBI:29108"/>
        <label>2</label>
    </ligand>
</feature>
<dbReference type="GO" id="GO:0140825">
    <property type="term" value="F:lactoperoxidase activity"/>
    <property type="evidence" value="ECO:0007669"/>
    <property type="project" value="UniProtKB-EC"/>
</dbReference>
<proteinExistence type="inferred from homology"/>
<dbReference type="InterPro" id="IPR010255">
    <property type="entry name" value="Haem_peroxidase_sf"/>
</dbReference>
<dbReference type="Pfam" id="PF00141">
    <property type="entry name" value="peroxidase"/>
    <property type="match status" value="1"/>
</dbReference>
<evidence type="ECO:0000256" key="12">
    <source>
        <dbReference type="PIRSR" id="PIRSR600823-1"/>
    </source>
</evidence>
<dbReference type="PROSITE" id="PS50873">
    <property type="entry name" value="PEROXIDASE_4"/>
    <property type="match status" value="1"/>
</dbReference>
<dbReference type="InterPro" id="IPR019794">
    <property type="entry name" value="Peroxidases_AS"/>
</dbReference>
<keyword evidence="10 15" id="KW-1015">Disulfide bond</keyword>
<keyword evidence="6 16" id="KW-0349">Heme</keyword>